<dbReference type="Gene3D" id="3.30.70.270">
    <property type="match status" value="1"/>
</dbReference>
<evidence type="ECO:0000313" key="4">
    <source>
        <dbReference type="Proteomes" id="UP000188604"/>
    </source>
</evidence>
<organism evidence="3 4">
    <name type="scientific">Neoasaia chiangmaiensis</name>
    <dbReference type="NCBI Taxonomy" id="320497"/>
    <lineage>
        <taxon>Bacteria</taxon>
        <taxon>Pseudomonadati</taxon>
        <taxon>Pseudomonadota</taxon>
        <taxon>Alphaproteobacteria</taxon>
        <taxon>Acetobacterales</taxon>
        <taxon>Acetobacteraceae</taxon>
        <taxon>Neoasaia</taxon>
    </lineage>
</organism>
<dbReference type="NCBIfam" id="TIGR00254">
    <property type="entry name" value="GGDEF"/>
    <property type="match status" value="1"/>
</dbReference>
<evidence type="ECO:0000259" key="1">
    <source>
        <dbReference type="PROSITE" id="PS50883"/>
    </source>
</evidence>
<reference evidence="3 4" key="1">
    <citation type="submission" date="2016-03" db="EMBL/GenBank/DDBJ databases">
        <title>Acetic acid bacteria sequencing.</title>
        <authorList>
            <person name="Brandt J."/>
            <person name="Jakob F."/>
            <person name="Vogel R.F."/>
        </authorList>
    </citation>
    <scope>NUCLEOTIDE SEQUENCE [LARGE SCALE GENOMIC DNA]</scope>
    <source>
        <strain evidence="3 4">NBRC 101099</strain>
    </source>
</reference>
<dbReference type="SMART" id="SM00052">
    <property type="entry name" value="EAL"/>
    <property type="match status" value="1"/>
</dbReference>
<dbReference type="InterPro" id="IPR000160">
    <property type="entry name" value="GGDEF_dom"/>
</dbReference>
<proteinExistence type="predicted"/>
<dbReference type="KEGG" id="nch:A0U93_03100"/>
<dbReference type="SUPFAM" id="SSF55073">
    <property type="entry name" value="Nucleotide cyclase"/>
    <property type="match status" value="1"/>
</dbReference>
<accession>A0A1U9KMS6</accession>
<dbReference type="AlphaFoldDB" id="A0A1U9KMS6"/>
<keyword evidence="4" id="KW-1185">Reference proteome</keyword>
<dbReference type="Proteomes" id="UP000188604">
    <property type="component" value="Chromosome"/>
</dbReference>
<dbReference type="GO" id="GO:0071111">
    <property type="term" value="F:cyclic-guanylate-specific phosphodiesterase activity"/>
    <property type="evidence" value="ECO:0007669"/>
    <property type="project" value="InterPro"/>
</dbReference>
<dbReference type="EMBL" id="CP014691">
    <property type="protein sequence ID" value="AQS87093.1"/>
    <property type="molecule type" value="Genomic_DNA"/>
</dbReference>
<name>A0A1U9KMS6_9PROT</name>
<dbReference type="InterPro" id="IPR001633">
    <property type="entry name" value="EAL_dom"/>
</dbReference>
<gene>
    <name evidence="3" type="ORF">A0U93_03100</name>
</gene>
<evidence type="ECO:0000313" key="3">
    <source>
        <dbReference type="EMBL" id="AQS87093.1"/>
    </source>
</evidence>
<dbReference type="PANTHER" id="PTHR33121">
    <property type="entry name" value="CYCLIC DI-GMP PHOSPHODIESTERASE PDEF"/>
    <property type="match status" value="1"/>
</dbReference>
<dbReference type="PANTHER" id="PTHR33121:SF70">
    <property type="entry name" value="SIGNALING PROTEIN YKOW"/>
    <property type="match status" value="1"/>
</dbReference>
<dbReference type="PROSITE" id="PS50883">
    <property type="entry name" value="EAL"/>
    <property type="match status" value="1"/>
</dbReference>
<evidence type="ECO:0000259" key="2">
    <source>
        <dbReference type="PROSITE" id="PS50887"/>
    </source>
</evidence>
<dbReference type="Pfam" id="PF00990">
    <property type="entry name" value="GGDEF"/>
    <property type="match status" value="1"/>
</dbReference>
<dbReference type="Gene3D" id="3.20.20.450">
    <property type="entry name" value="EAL domain"/>
    <property type="match status" value="1"/>
</dbReference>
<feature type="domain" description="GGDEF" evidence="2">
    <location>
        <begin position="174"/>
        <end position="308"/>
    </location>
</feature>
<evidence type="ECO:0008006" key="5">
    <source>
        <dbReference type="Google" id="ProtNLM"/>
    </source>
</evidence>
<protein>
    <recommendedName>
        <fullName evidence="5">Diguanylate cyclase</fullName>
    </recommendedName>
</protein>
<dbReference type="SMART" id="SM00267">
    <property type="entry name" value="GGDEF"/>
    <property type="match status" value="1"/>
</dbReference>
<dbReference type="STRING" id="320497.A0U93_03100"/>
<dbReference type="CDD" id="cd01949">
    <property type="entry name" value="GGDEF"/>
    <property type="match status" value="1"/>
</dbReference>
<dbReference type="InterPro" id="IPR029787">
    <property type="entry name" value="Nucleotide_cyclase"/>
</dbReference>
<feature type="domain" description="EAL" evidence="1">
    <location>
        <begin position="316"/>
        <end position="566"/>
    </location>
</feature>
<dbReference type="Pfam" id="PF00563">
    <property type="entry name" value="EAL"/>
    <property type="match status" value="1"/>
</dbReference>
<sequence length="567" mass="61765">MSVPNALNDTHTARQAVLRLTTQLMSCPFAALVSLMPDGAFHETSHVGTAPANVLKPHLLRLLAEATTPVVFPSDSSDAAWSLAGVQIATIGHAETQTMEFLLVASPPSDPLDIAYLAPLTDLAACMRPLLRETTLSSDRRTMNARRSRLPNRTAFGGHIQNLVSRAARETRVGNFGVIRVELDHLAQINERQGWDTADIIIDEMIERIESVLPENAYLSYFGGGSVGVATPLNTSLVNTRSLVNAIQQKTQDPVTLGTGPLGLSISIGWAMFPQDGDQAEDLTAGARAALAEVSRNGGGHNRRANQELLTRFRDASSLEQDLVQAITNECLSLNWMPIIEAGSQRVVALEALLRWNRPGHGTISPDLFIRCAEEAGIIEQLDAWSLRNACLAAQRWSSPLRLCVNISPVWLVNERLANLVASVLKETGLSPDRLQIELSERRPFGPRTLAHRELSRLRALGVRVALDDFGAGYSSLERLGTFPVDQIKLDRAFVRRLGDDSRVDDILRSILQLALTLGVTCCAKGVETEHQLAFLDAYGCEEIQGYLLGEPVAEYADAHGLTAMAE</sequence>
<dbReference type="PROSITE" id="PS50887">
    <property type="entry name" value="GGDEF"/>
    <property type="match status" value="1"/>
</dbReference>
<dbReference type="InterPro" id="IPR043128">
    <property type="entry name" value="Rev_trsase/Diguanyl_cyclase"/>
</dbReference>
<dbReference type="SUPFAM" id="SSF141868">
    <property type="entry name" value="EAL domain-like"/>
    <property type="match status" value="1"/>
</dbReference>
<dbReference type="InterPro" id="IPR035919">
    <property type="entry name" value="EAL_sf"/>
</dbReference>
<dbReference type="InterPro" id="IPR050706">
    <property type="entry name" value="Cyclic-di-GMP_PDE-like"/>
</dbReference>
<dbReference type="CDD" id="cd01948">
    <property type="entry name" value="EAL"/>
    <property type="match status" value="1"/>
</dbReference>